<organism evidence="2 3">
    <name type="scientific">Phytophthora rubi</name>
    <dbReference type="NCBI Taxonomy" id="129364"/>
    <lineage>
        <taxon>Eukaryota</taxon>
        <taxon>Sar</taxon>
        <taxon>Stramenopiles</taxon>
        <taxon>Oomycota</taxon>
        <taxon>Peronosporomycetes</taxon>
        <taxon>Peronosporales</taxon>
        <taxon>Peronosporaceae</taxon>
        <taxon>Phytophthora</taxon>
    </lineage>
</organism>
<feature type="transmembrane region" description="Helical" evidence="1">
    <location>
        <begin position="78"/>
        <end position="98"/>
    </location>
</feature>
<proteinExistence type="predicted"/>
<feature type="transmembrane region" description="Helical" evidence="1">
    <location>
        <begin position="26"/>
        <end position="48"/>
    </location>
</feature>
<sequence>MAGRAWLRTHVAQLPRLAMPDLRIELLAMAAAAATKWAVMAITTTWIVGDILAGALTDQPAEALYVSPSQPACQPRGLPVGSTLFATGALVYVAYVFVFQ</sequence>
<reference evidence="2 3" key="1">
    <citation type="submission" date="2018-09" db="EMBL/GenBank/DDBJ databases">
        <title>Genomic investigation of the strawberry pathogen Phytophthora fragariae indicates pathogenicity is determined by transcriptional variation in three key races.</title>
        <authorList>
            <person name="Adams T.M."/>
            <person name="Armitage A.D."/>
            <person name="Sobczyk M.K."/>
            <person name="Bates H.J."/>
            <person name="Dunwell J.M."/>
            <person name="Nellist C.F."/>
            <person name="Harrison R.J."/>
        </authorList>
    </citation>
    <scope>NUCLEOTIDE SEQUENCE [LARGE SCALE GENOMIC DNA]</scope>
    <source>
        <strain evidence="2 3">SCRP324</strain>
    </source>
</reference>
<dbReference type="EMBL" id="QXFU01000132">
    <property type="protein sequence ID" value="KAE9043031.1"/>
    <property type="molecule type" value="Genomic_DNA"/>
</dbReference>
<comment type="caution">
    <text evidence="2">The sequence shown here is derived from an EMBL/GenBank/DDBJ whole genome shotgun (WGS) entry which is preliminary data.</text>
</comment>
<dbReference type="Proteomes" id="UP000435112">
    <property type="component" value="Unassembled WGS sequence"/>
</dbReference>
<name>A0A6A3NPA2_9STRA</name>
<evidence type="ECO:0000256" key="1">
    <source>
        <dbReference type="SAM" id="Phobius"/>
    </source>
</evidence>
<keyword evidence="1" id="KW-0812">Transmembrane</keyword>
<gene>
    <name evidence="2" type="ORF">PR002_g3579</name>
</gene>
<keyword evidence="1" id="KW-0472">Membrane</keyword>
<protein>
    <submittedName>
        <fullName evidence="2">Uncharacterized protein</fullName>
    </submittedName>
</protein>
<dbReference type="AlphaFoldDB" id="A0A6A3NPA2"/>
<evidence type="ECO:0000313" key="2">
    <source>
        <dbReference type="EMBL" id="KAE9043031.1"/>
    </source>
</evidence>
<accession>A0A6A3NPA2</accession>
<keyword evidence="1" id="KW-1133">Transmembrane helix</keyword>
<evidence type="ECO:0000313" key="3">
    <source>
        <dbReference type="Proteomes" id="UP000435112"/>
    </source>
</evidence>